<dbReference type="AlphaFoldDB" id="A0A8H3HCW5"/>
<sequence length="299" mass="33990">MPHDKSDQDETGAQNALSKRDLKKQLKEMRKDIKLLQKRAMEAEEGQVHAEKEKEALQAQTDEGNLPSGANNIDSRASNLSPSQLKEWKAITRTAGHQVQSKINIIFNDMKQVQEADEELDAACNPAVYWKTGHFGCPLWVDMLCEMIFHLPKSPGKMWLEAWFQHEVREGAQKQRSALVHFTAVFYEKIFGFVSENFKDHELCPNIPQVQVLWNFLHINEKDDEGNPSLEFLFMDKVIVWSAIETRCHSPKACKAHAKQWHIKHITPSLLAFAATAIQYVLSGDGLLEVVSGLIDYPA</sequence>
<evidence type="ECO:0000313" key="2">
    <source>
        <dbReference type="EMBL" id="CAE6504274.1"/>
    </source>
</evidence>
<dbReference type="Proteomes" id="UP000663850">
    <property type="component" value="Unassembled WGS sequence"/>
</dbReference>
<feature type="compositionally biased region" description="Basic and acidic residues" evidence="1">
    <location>
        <begin position="38"/>
        <end position="56"/>
    </location>
</feature>
<reference evidence="2" key="1">
    <citation type="submission" date="2021-01" db="EMBL/GenBank/DDBJ databases">
        <authorList>
            <person name="Kaushik A."/>
        </authorList>
    </citation>
    <scope>NUCLEOTIDE SEQUENCE</scope>
    <source>
        <strain evidence="2">Type strain: AG8-Rh-89/</strain>
    </source>
</reference>
<evidence type="ECO:0000256" key="1">
    <source>
        <dbReference type="SAM" id="MobiDB-lite"/>
    </source>
</evidence>
<dbReference type="EMBL" id="CAJMWZ010005322">
    <property type="protein sequence ID" value="CAE6504274.1"/>
    <property type="molecule type" value="Genomic_DNA"/>
</dbReference>
<feature type="compositionally biased region" description="Polar residues" evidence="1">
    <location>
        <begin position="58"/>
        <end position="79"/>
    </location>
</feature>
<protein>
    <submittedName>
        <fullName evidence="2">Uncharacterized protein</fullName>
    </submittedName>
</protein>
<feature type="region of interest" description="Disordered" evidence="1">
    <location>
        <begin position="38"/>
        <end position="79"/>
    </location>
</feature>
<proteinExistence type="predicted"/>
<organism evidence="2 3">
    <name type="scientific">Rhizoctonia solani</name>
    <dbReference type="NCBI Taxonomy" id="456999"/>
    <lineage>
        <taxon>Eukaryota</taxon>
        <taxon>Fungi</taxon>
        <taxon>Dikarya</taxon>
        <taxon>Basidiomycota</taxon>
        <taxon>Agaricomycotina</taxon>
        <taxon>Agaricomycetes</taxon>
        <taxon>Cantharellales</taxon>
        <taxon>Ceratobasidiaceae</taxon>
        <taxon>Rhizoctonia</taxon>
    </lineage>
</organism>
<comment type="caution">
    <text evidence="2">The sequence shown here is derived from an EMBL/GenBank/DDBJ whole genome shotgun (WGS) entry which is preliminary data.</text>
</comment>
<name>A0A8H3HCW5_9AGAM</name>
<evidence type="ECO:0000313" key="3">
    <source>
        <dbReference type="Proteomes" id="UP000663850"/>
    </source>
</evidence>
<gene>
    <name evidence="2" type="ORF">RDB_LOCUS99307</name>
</gene>
<feature type="region of interest" description="Disordered" evidence="1">
    <location>
        <begin position="1"/>
        <end position="24"/>
    </location>
</feature>
<accession>A0A8H3HCW5</accession>